<evidence type="ECO:0000313" key="9">
    <source>
        <dbReference type="Proteomes" id="UP000026915"/>
    </source>
</evidence>
<dbReference type="InParanoid" id="A0A061FMA3"/>
<organism evidence="8 9">
    <name type="scientific">Theobroma cacao</name>
    <name type="common">Cacao</name>
    <name type="synonym">Cocoa</name>
    <dbReference type="NCBI Taxonomy" id="3641"/>
    <lineage>
        <taxon>Eukaryota</taxon>
        <taxon>Viridiplantae</taxon>
        <taxon>Streptophyta</taxon>
        <taxon>Embryophyta</taxon>
        <taxon>Tracheophyta</taxon>
        <taxon>Spermatophyta</taxon>
        <taxon>Magnoliopsida</taxon>
        <taxon>eudicotyledons</taxon>
        <taxon>Gunneridae</taxon>
        <taxon>Pentapetalae</taxon>
        <taxon>rosids</taxon>
        <taxon>malvids</taxon>
        <taxon>Malvales</taxon>
        <taxon>Malvaceae</taxon>
        <taxon>Byttnerioideae</taxon>
        <taxon>Theobroma</taxon>
    </lineage>
</organism>
<feature type="region of interest" description="Disordered" evidence="6">
    <location>
        <begin position="247"/>
        <end position="285"/>
    </location>
</feature>
<evidence type="ECO:0000256" key="6">
    <source>
        <dbReference type="SAM" id="MobiDB-lite"/>
    </source>
</evidence>
<proteinExistence type="predicted"/>
<accession>A0A061FMA3</accession>
<evidence type="ECO:0000313" key="8">
    <source>
        <dbReference type="EMBL" id="EOY18053.1"/>
    </source>
</evidence>
<dbReference type="PANTHER" id="PTHR10516:SF412">
    <property type="entry name" value="PEPTIDYL-PROLYL CIS-TRANS ISOMERASE FKBP20-1"/>
    <property type="match status" value="1"/>
</dbReference>
<dbReference type="SUPFAM" id="SSF54534">
    <property type="entry name" value="FKBP-like"/>
    <property type="match status" value="1"/>
</dbReference>
<dbReference type="PROSITE" id="PS50059">
    <property type="entry name" value="FKBP_PPIASE"/>
    <property type="match status" value="1"/>
</dbReference>
<evidence type="ECO:0000259" key="7">
    <source>
        <dbReference type="PROSITE" id="PS50059"/>
    </source>
</evidence>
<gene>
    <name evidence="8" type="ORF">TCM_042712</name>
</gene>
<dbReference type="InterPro" id="IPR001179">
    <property type="entry name" value="PPIase_FKBP_dom"/>
</dbReference>
<dbReference type="InterPro" id="IPR046357">
    <property type="entry name" value="PPIase_dom_sf"/>
</dbReference>
<feature type="domain" description="PPIase FKBP-type" evidence="7">
    <location>
        <begin position="129"/>
        <end position="218"/>
    </location>
</feature>
<dbReference type="Proteomes" id="UP000026915">
    <property type="component" value="Chromosome 10"/>
</dbReference>
<dbReference type="EMBL" id="CM001888">
    <property type="protein sequence ID" value="EOY18053.1"/>
    <property type="molecule type" value="Genomic_DNA"/>
</dbReference>
<keyword evidence="9" id="KW-1185">Reference proteome</keyword>
<dbReference type="FunFam" id="3.10.50.40:FF:000028">
    <property type="entry name" value="Peptidylprolyl isomerase"/>
    <property type="match status" value="1"/>
</dbReference>
<dbReference type="HOGENOM" id="CLU_013615_11_1_1"/>
<feature type="compositionally biased region" description="Basic residues" evidence="6">
    <location>
        <begin position="276"/>
        <end position="285"/>
    </location>
</feature>
<dbReference type="AlphaFoldDB" id="A0A061FMA3"/>
<keyword evidence="4 5" id="KW-0413">Isomerase</keyword>
<dbReference type="FunCoup" id="A0A061FMA3">
    <property type="interactions" value="79"/>
</dbReference>
<dbReference type="EC" id="5.2.1.8" evidence="2 5"/>
<dbReference type="eggNOG" id="KOG0543">
    <property type="taxonomic scope" value="Eukaryota"/>
</dbReference>
<protein>
    <recommendedName>
        <fullName evidence="2 5">peptidylprolyl isomerase</fullName>
        <ecNumber evidence="2 5">5.2.1.8</ecNumber>
    </recommendedName>
</protein>
<evidence type="ECO:0000256" key="1">
    <source>
        <dbReference type="ARBA" id="ARBA00000971"/>
    </source>
</evidence>
<evidence type="ECO:0000256" key="5">
    <source>
        <dbReference type="PROSITE-ProRule" id="PRU00277"/>
    </source>
</evidence>
<comment type="catalytic activity">
    <reaction evidence="1 5">
        <text>[protein]-peptidylproline (omega=180) = [protein]-peptidylproline (omega=0)</text>
        <dbReference type="Rhea" id="RHEA:16237"/>
        <dbReference type="Rhea" id="RHEA-COMP:10747"/>
        <dbReference type="Rhea" id="RHEA-COMP:10748"/>
        <dbReference type="ChEBI" id="CHEBI:83833"/>
        <dbReference type="ChEBI" id="CHEBI:83834"/>
        <dbReference type="EC" id="5.2.1.8"/>
    </reaction>
</comment>
<evidence type="ECO:0000256" key="2">
    <source>
        <dbReference type="ARBA" id="ARBA00013194"/>
    </source>
</evidence>
<dbReference type="Gene3D" id="3.10.50.40">
    <property type="match status" value="1"/>
</dbReference>
<evidence type="ECO:0000256" key="3">
    <source>
        <dbReference type="ARBA" id="ARBA00023110"/>
    </source>
</evidence>
<feature type="compositionally biased region" description="Basic and acidic residues" evidence="6">
    <location>
        <begin position="247"/>
        <end position="260"/>
    </location>
</feature>
<name>A0A061FMA3_THECC</name>
<dbReference type="InterPro" id="IPR050689">
    <property type="entry name" value="FKBP-type_PPIase"/>
</dbReference>
<reference evidence="8 9" key="1">
    <citation type="journal article" date="2013" name="Genome Biol.">
        <title>The genome sequence of the most widely cultivated cacao type and its use to identify candidate genes regulating pod color.</title>
        <authorList>
            <person name="Motamayor J.C."/>
            <person name="Mockaitis K."/>
            <person name="Schmutz J."/>
            <person name="Haiminen N."/>
            <person name="Iii D.L."/>
            <person name="Cornejo O."/>
            <person name="Findley S.D."/>
            <person name="Zheng P."/>
            <person name="Utro F."/>
            <person name="Royaert S."/>
            <person name="Saski C."/>
            <person name="Jenkins J."/>
            <person name="Podicheti R."/>
            <person name="Zhao M."/>
            <person name="Scheffler B.E."/>
            <person name="Stack J.C."/>
            <person name="Feltus F.A."/>
            <person name="Mustiga G.M."/>
            <person name="Amores F."/>
            <person name="Phillips W."/>
            <person name="Marelli J.P."/>
            <person name="May G.D."/>
            <person name="Shapiro H."/>
            <person name="Ma J."/>
            <person name="Bustamante C.D."/>
            <person name="Schnell R.J."/>
            <person name="Main D."/>
            <person name="Gilbert D."/>
            <person name="Parida L."/>
            <person name="Kuhn D.N."/>
        </authorList>
    </citation>
    <scope>NUCLEOTIDE SEQUENCE [LARGE SCALE GENOMIC DNA]</scope>
    <source>
        <strain evidence="9">cv. Matina 1-6</strain>
    </source>
</reference>
<dbReference type="GO" id="GO:0003755">
    <property type="term" value="F:peptidyl-prolyl cis-trans isomerase activity"/>
    <property type="evidence" value="ECO:0000318"/>
    <property type="project" value="GO_Central"/>
</dbReference>
<keyword evidence="3 5" id="KW-0697">Rotamase</keyword>
<dbReference type="PANTHER" id="PTHR10516">
    <property type="entry name" value="PEPTIDYL-PROLYL CIS-TRANS ISOMERASE"/>
    <property type="match status" value="1"/>
</dbReference>
<evidence type="ECO:0000256" key="4">
    <source>
        <dbReference type="ARBA" id="ARBA00023235"/>
    </source>
</evidence>
<dbReference type="STRING" id="3641.A0A061FMA3"/>
<sequence>MATRIDGDLSRNIARDPTRIPNHSLFLSILSPRSSPGMIRVSDFGLHEKGSDCCCNVLSTCLFFVNMQECSLNCFTFLSFVVRLVVHCLKVFNSLDTMDDVIDLTGDGGVVKKIITRAKAGALAPSEDLPMVDVHYEGTLAETGEVFDTTHEDNSVFSFELGKGTVIQAWDIALKTMKVGEVAKITCKPEYAYGSAGSPPDIPPNATLIFEVELLSCRPRKGSSLGSASEERARLEELKKQRELAAAVKEEEKKKREEAKAAAAARIQAKLEAKKGQGKGKGKAK</sequence>
<dbReference type="Pfam" id="PF00254">
    <property type="entry name" value="FKBP_C"/>
    <property type="match status" value="1"/>
</dbReference>
<dbReference type="Gramene" id="EOY18053">
    <property type="protein sequence ID" value="EOY18053"/>
    <property type="gene ID" value="TCM_042712"/>
</dbReference>
<dbReference type="OMA" id="IVRHAKP"/>